<evidence type="ECO:0000313" key="15">
    <source>
        <dbReference type="Proteomes" id="UP000325577"/>
    </source>
</evidence>
<comment type="pathway">
    <text evidence="2 12">Glycan metabolism; pectin degradation; 2-dehydro-3-deoxy-D-gluconate from pectin: step 1/5.</text>
</comment>
<keyword evidence="5" id="KW-0134">Cell wall</keyword>
<dbReference type="Pfam" id="PF01095">
    <property type="entry name" value="Pectinesterase"/>
    <property type="match status" value="1"/>
</dbReference>
<comment type="catalytic activity">
    <reaction evidence="10 12">
        <text>[(1-&gt;4)-alpha-D-galacturonosyl methyl ester](n) + n H2O = [(1-&gt;4)-alpha-D-galacturonosyl](n) + n methanol + n H(+)</text>
        <dbReference type="Rhea" id="RHEA:22380"/>
        <dbReference type="Rhea" id="RHEA-COMP:14570"/>
        <dbReference type="Rhea" id="RHEA-COMP:14573"/>
        <dbReference type="ChEBI" id="CHEBI:15377"/>
        <dbReference type="ChEBI" id="CHEBI:15378"/>
        <dbReference type="ChEBI" id="CHEBI:17790"/>
        <dbReference type="ChEBI" id="CHEBI:140522"/>
        <dbReference type="ChEBI" id="CHEBI:140523"/>
        <dbReference type="EC" id="3.1.1.11"/>
    </reaction>
</comment>
<evidence type="ECO:0000256" key="11">
    <source>
        <dbReference type="PROSITE-ProRule" id="PRU10040"/>
    </source>
</evidence>
<gene>
    <name evidence="14" type="ORF">F0562_031451</name>
</gene>
<evidence type="ECO:0000256" key="5">
    <source>
        <dbReference type="ARBA" id="ARBA00022512"/>
    </source>
</evidence>
<dbReference type="PANTHER" id="PTHR31321:SF87">
    <property type="entry name" value="PECTINESTERASE 63-RELATED"/>
    <property type="match status" value="1"/>
</dbReference>
<feature type="active site" evidence="11">
    <location>
        <position position="230"/>
    </location>
</feature>
<dbReference type="InterPro" id="IPR000070">
    <property type="entry name" value="Pectinesterase_cat"/>
</dbReference>
<proteinExistence type="inferred from homology"/>
<keyword evidence="15" id="KW-1185">Reference proteome</keyword>
<evidence type="ECO:0000256" key="3">
    <source>
        <dbReference type="ARBA" id="ARBA00008891"/>
    </source>
</evidence>
<comment type="similarity">
    <text evidence="3">Belongs to the pectinesterase family.</text>
</comment>
<dbReference type="FunFam" id="2.160.20.10:FF:000008">
    <property type="entry name" value="Pectinesterase"/>
    <property type="match status" value="1"/>
</dbReference>
<accession>A0A5J5AUH9</accession>
<reference evidence="14 15" key="1">
    <citation type="submission" date="2019-09" db="EMBL/GenBank/DDBJ databases">
        <title>A chromosome-level genome assembly of the Chinese tupelo Nyssa sinensis.</title>
        <authorList>
            <person name="Yang X."/>
            <person name="Kang M."/>
            <person name="Yang Y."/>
            <person name="Xiong H."/>
            <person name="Wang M."/>
            <person name="Zhang Z."/>
            <person name="Wang Z."/>
            <person name="Wu H."/>
            <person name="Ma T."/>
            <person name="Liu J."/>
            <person name="Xi Z."/>
        </authorList>
    </citation>
    <scope>NUCLEOTIDE SEQUENCE [LARGE SCALE GENOMIC DNA]</scope>
    <source>
        <strain evidence="14">J267</strain>
        <tissue evidence="14">Leaf</tissue>
    </source>
</reference>
<dbReference type="EC" id="3.1.1.11" evidence="4 12"/>
<dbReference type="OrthoDB" id="2019149at2759"/>
<evidence type="ECO:0000256" key="12">
    <source>
        <dbReference type="RuleBase" id="RU000589"/>
    </source>
</evidence>
<dbReference type="PANTHER" id="PTHR31321">
    <property type="entry name" value="ACYL-COA THIOESTER HYDROLASE YBHC-RELATED"/>
    <property type="match status" value="1"/>
</dbReference>
<dbReference type="AlphaFoldDB" id="A0A5J5AUH9"/>
<evidence type="ECO:0000256" key="4">
    <source>
        <dbReference type="ARBA" id="ARBA00013229"/>
    </source>
</evidence>
<dbReference type="GO" id="GO:0045490">
    <property type="term" value="P:pectin catabolic process"/>
    <property type="evidence" value="ECO:0007669"/>
    <property type="project" value="UniProtKB-UniRule"/>
</dbReference>
<feature type="domain" description="Pectinesterase catalytic" evidence="13">
    <location>
        <begin position="79"/>
        <end position="363"/>
    </location>
</feature>
<evidence type="ECO:0000313" key="14">
    <source>
        <dbReference type="EMBL" id="KAA8533934.1"/>
    </source>
</evidence>
<dbReference type="Proteomes" id="UP000325577">
    <property type="component" value="Linkage Group LG18"/>
</dbReference>
<evidence type="ECO:0000256" key="2">
    <source>
        <dbReference type="ARBA" id="ARBA00005184"/>
    </source>
</evidence>
<keyword evidence="6" id="KW-0964">Secreted</keyword>
<keyword evidence="8 12" id="KW-0378">Hydrolase</keyword>
<evidence type="ECO:0000256" key="8">
    <source>
        <dbReference type="ARBA" id="ARBA00022801"/>
    </source>
</evidence>
<dbReference type="PROSITE" id="PS00503">
    <property type="entry name" value="PECTINESTERASE_2"/>
    <property type="match status" value="1"/>
</dbReference>
<sequence>MKTSSDIMAKKMTIIVVDAVIALLLLAVPIVFSDDKAPIPANKAQLNTWFQTHVKPFSERKGTLAPELAAAEATPKVIKVRKDGSGDFKSITDAVKSIPAGNTQRVIVSIGGGRYNEKVRIERTKPFVTFYGDPKAMPTMVFDGTSAKCGTVESATLIVESNYFSAVNIIFLNSAPRPKGKKMGGQATAFRISGDKAAIYGCQMRGFQDTHLDDAGKHLFKDCYIEGTVDFIFGRGQSIYLNTEIHVIPGDNEAYITAHARESTADNSAFVFVHCSVTGSGKTAVLGRAWRPYSRVIFAYSQLSDAINPEGWSHNYHPNYASTLFYGEYKNTGPGADLAKRVPFTKKLTDASAKPFLNLGFIEASKWLLPPHRA</sequence>
<dbReference type="InterPro" id="IPR012334">
    <property type="entry name" value="Pectin_lyas_fold"/>
</dbReference>
<evidence type="ECO:0000259" key="13">
    <source>
        <dbReference type="Pfam" id="PF01095"/>
    </source>
</evidence>
<evidence type="ECO:0000256" key="6">
    <source>
        <dbReference type="ARBA" id="ARBA00022525"/>
    </source>
</evidence>
<dbReference type="SUPFAM" id="SSF51126">
    <property type="entry name" value="Pectin lyase-like"/>
    <property type="match status" value="1"/>
</dbReference>
<dbReference type="UniPathway" id="UPA00545">
    <property type="reaction ID" value="UER00823"/>
</dbReference>
<dbReference type="Gene3D" id="2.160.20.10">
    <property type="entry name" value="Single-stranded right-handed beta-helix, Pectin lyase-like"/>
    <property type="match status" value="1"/>
</dbReference>
<dbReference type="InterPro" id="IPR011050">
    <property type="entry name" value="Pectin_lyase_fold/virulence"/>
</dbReference>
<comment type="subcellular location">
    <subcellularLocation>
        <location evidence="1">Secreted</location>
        <location evidence="1">Cell wall</location>
    </subcellularLocation>
</comment>
<dbReference type="GO" id="GO:0030599">
    <property type="term" value="F:pectinesterase activity"/>
    <property type="evidence" value="ECO:0007669"/>
    <property type="project" value="UniProtKB-UniRule"/>
</dbReference>
<dbReference type="GO" id="GO:0042545">
    <property type="term" value="P:cell wall modification"/>
    <property type="evidence" value="ECO:0007669"/>
    <property type="project" value="UniProtKB-UniRule"/>
</dbReference>
<keyword evidence="9 12" id="KW-0063">Aspartyl esterase</keyword>
<evidence type="ECO:0000256" key="7">
    <source>
        <dbReference type="ARBA" id="ARBA00022729"/>
    </source>
</evidence>
<organism evidence="14 15">
    <name type="scientific">Nyssa sinensis</name>
    <dbReference type="NCBI Taxonomy" id="561372"/>
    <lineage>
        <taxon>Eukaryota</taxon>
        <taxon>Viridiplantae</taxon>
        <taxon>Streptophyta</taxon>
        <taxon>Embryophyta</taxon>
        <taxon>Tracheophyta</taxon>
        <taxon>Spermatophyta</taxon>
        <taxon>Magnoliopsida</taxon>
        <taxon>eudicotyledons</taxon>
        <taxon>Gunneridae</taxon>
        <taxon>Pentapetalae</taxon>
        <taxon>asterids</taxon>
        <taxon>Cornales</taxon>
        <taxon>Nyssaceae</taxon>
        <taxon>Nyssa</taxon>
    </lineage>
</organism>
<dbReference type="InterPro" id="IPR033131">
    <property type="entry name" value="Pectinesterase_Asp_AS"/>
</dbReference>
<evidence type="ECO:0000256" key="9">
    <source>
        <dbReference type="ARBA" id="ARBA00023085"/>
    </source>
</evidence>
<dbReference type="EMBL" id="CM018041">
    <property type="protein sequence ID" value="KAA8533934.1"/>
    <property type="molecule type" value="Genomic_DNA"/>
</dbReference>
<keyword evidence="7" id="KW-0732">Signal</keyword>
<name>A0A5J5AUH9_9ASTE</name>
<evidence type="ECO:0000256" key="10">
    <source>
        <dbReference type="ARBA" id="ARBA00047928"/>
    </source>
</evidence>
<evidence type="ECO:0000256" key="1">
    <source>
        <dbReference type="ARBA" id="ARBA00004191"/>
    </source>
</evidence>
<protein>
    <recommendedName>
        <fullName evidence="4 12">Pectinesterase</fullName>
        <ecNumber evidence="4 12">3.1.1.11</ecNumber>
    </recommendedName>
</protein>